<name>Q6ZNQ0_HUMAN</name>
<dbReference type="EMBL" id="AL049853">
    <property type="protein sequence ID" value="CAO72107.1"/>
    <property type="molecule type" value="Genomic_DNA"/>
</dbReference>
<organism evidence="2">
    <name type="scientific">Homo sapiens</name>
    <name type="common">Human</name>
    <dbReference type="NCBI Taxonomy" id="9606"/>
    <lineage>
        <taxon>Eukaryota</taxon>
        <taxon>Metazoa</taxon>
        <taxon>Chordata</taxon>
        <taxon>Craniata</taxon>
        <taxon>Vertebrata</taxon>
        <taxon>Euteleostomi</taxon>
        <taxon>Mammalia</taxon>
        <taxon>Eutheria</taxon>
        <taxon>Euarchontoglires</taxon>
        <taxon>Primates</taxon>
        <taxon>Haplorrhini</taxon>
        <taxon>Catarrhini</taxon>
        <taxon>Hominidae</taxon>
        <taxon>Homo</taxon>
    </lineage>
</organism>
<dbReference type="EMBL" id="AK130875">
    <property type="protein sequence ID" value="BAC85451.1"/>
    <property type="molecule type" value="mRNA"/>
</dbReference>
<evidence type="ECO:0000313" key="2">
    <source>
        <dbReference type="EMBL" id="BAC85451.1"/>
    </source>
</evidence>
<feature type="compositionally biased region" description="Gly residues" evidence="1">
    <location>
        <begin position="149"/>
        <end position="160"/>
    </location>
</feature>
<evidence type="ECO:0000313" key="3">
    <source>
        <dbReference type="EMBL" id="CAO72107.1"/>
    </source>
</evidence>
<protein>
    <submittedName>
        <fullName evidence="3">Novel transcript</fullName>
    </submittedName>
    <submittedName>
        <fullName evidence="2">cDNA FLJ27365 fis, clone UBA02633</fullName>
    </submittedName>
</protein>
<gene>
    <name evidence="3" type="primary">RP4-695O20__B.10</name>
    <name evidence="3" type="ORF">RP4-695O20__B.10-001</name>
</gene>
<sequence>MWPRPRAPPETSGAHRGLGKILRDLTAQVFHPWPPPQVMPEAQGTVSTLRSRSGADLEPLPGAGLPHSELGLLPSWLWRAQPASSTPWGQKLLRWPLLSPSHRASWSAALMPRGHLPSPRMTQDATWVSLAQNEKGRMRETESHLLLPGGAGGPGGGHLW</sequence>
<proteinExistence type="evidence at transcript level"/>
<evidence type="ECO:0000256" key="1">
    <source>
        <dbReference type="SAM" id="MobiDB-lite"/>
    </source>
</evidence>
<reference evidence="3" key="2">
    <citation type="submission" date="2008-04" db="EMBL/GenBank/DDBJ databases">
        <authorList>
            <person name="Phillips S."/>
        </authorList>
    </citation>
    <scope>NUCLEOTIDE SEQUENCE</scope>
</reference>
<dbReference type="AlphaFoldDB" id="Q6ZNQ0"/>
<accession>Q6ZNQ0</accession>
<feature type="region of interest" description="Disordered" evidence="1">
    <location>
        <begin position="139"/>
        <end position="160"/>
    </location>
</feature>
<reference evidence="2" key="1">
    <citation type="submission" date="2003-07" db="EMBL/GenBank/DDBJ databases">
        <title>NEDO human cDNA sequencing project.</title>
        <authorList>
            <person name="Kawakami B."/>
            <person name="Sugiyama A."/>
            <person name="Takemoto M."/>
            <person name="Suzuki Y."/>
            <person name="Hata H."/>
            <person name="Nakagawa K."/>
            <person name="Mizuno S."/>
            <person name="Morinaga M."/>
            <person name="Kawamura M."/>
            <person name="Sugiyama T."/>
            <person name="Irie R."/>
            <person name="Otsuki T."/>
            <person name="Sato H."/>
            <person name="Nishikawa T."/>
            <person name="Nagai K."/>
            <person name="Isogai T."/>
            <person name="Sugano S."/>
        </authorList>
    </citation>
    <scope>NUCLEOTIDE SEQUENCE</scope>
    <source>
        <tissue evidence="2">Umbilical cord</tissue>
    </source>
</reference>